<dbReference type="Gene3D" id="2.50.20.10">
    <property type="entry name" value="Lipoprotein localisation LolA/LolB/LppX"/>
    <property type="match status" value="1"/>
</dbReference>
<accession>A0A538U648</accession>
<comment type="caution">
    <text evidence="1">The sequence shown here is derived from an EMBL/GenBank/DDBJ whole genome shotgun (WGS) entry which is preliminary data.</text>
</comment>
<dbReference type="Proteomes" id="UP000319836">
    <property type="component" value="Unassembled WGS sequence"/>
</dbReference>
<sequence>MAIEDTLHTEVPEVLVRAPRVTLDEILERVARGEARRESLITDESFLTGIRVMREVTNTRREPRLVQETVWRVFRKQPDKVRSLPLRRREPKPPKSGARADVDLDFNPGMGEEIVNFAFRPDARDRYRFRIVGRDVVSGHLIYRIHFEPRSALDPFAPSGLVWVDTNDFVIVREEVRFERSPVPLVMKSIDRMVVERDQVQGHWVLSRVLLRAELTLSIPTFGSSFDVAMHFSDYKINAGIDDAVFGRAAR</sequence>
<dbReference type="EMBL" id="VBPA01000131">
    <property type="protein sequence ID" value="TMQ71345.1"/>
    <property type="molecule type" value="Genomic_DNA"/>
</dbReference>
<gene>
    <name evidence="1" type="ORF">E6K80_05890</name>
</gene>
<evidence type="ECO:0000313" key="2">
    <source>
        <dbReference type="Proteomes" id="UP000319836"/>
    </source>
</evidence>
<proteinExistence type="predicted"/>
<dbReference type="AlphaFoldDB" id="A0A538U648"/>
<name>A0A538U648_UNCEI</name>
<reference evidence="1 2" key="1">
    <citation type="journal article" date="2019" name="Nat. Microbiol.">
        <title>Mediterranean grassland soil C-N compound turnover is dependent on rainfall and depth, and is mediated by genomically divergent microorganisms.</title>
        <authorList>
            <person name="Diamond S."/>
            <person name="Andeer P.F."/>
            <person name="Li Z."/>
            <person name="Crits-Christoph A."/>
            <person name="Burstein D."/>
            <person name="Anantharaman K."/>
            <person name="Lane K.R."/>
            <person name="Thomas B.C."/>
            <person name="Pan C."/>
            <person name="Northen T.R."/>
            <person name="Banfield J.F."/>
        </authorList>
    </citation>
    <scope>NUCLEOTIDE SEQUENCE [LARGE SCALE GENOMIC DNA]</scope>
    <source>
        <strain evidence="1">WS_10</strain>
    </source>
</reference>
<protein>
    <recommendedName>
        <fullName evidence="3">Outer membrane lipoprotein-sorting protein</fullName>
    </recommendedName>
</protein>
<evidence type="ECO:0000313" key="1">
    <source>
        <dbReference type="EMBL" id="TMQ71345.1"/>
    </source>
</evidence>
<organism evidence="1 2">
    <name type="scientific">Eiseniibacteriota bacterium</name>
    <dbReference type="NCBI Taxonomy" id="2212470"/>
    <lineage>
        <taxon>Bacteria</taxon>
        <taxon>Candidatus Eiseniibacteriota</taxon>
    </lineage>
</organism>
<evidence type="ECO:0008006" key="3">
    <source>
        <dbReference type="Google" id="ProtNLM"/>
    </source>
</evidence>